<dbReference type="GO" id="GO:0005576">
    <property type="term" value="C:extracellular region"/>
    <property type="evidence" value="ECO:0007669"/>
    <property type="project" value="TreeGrafter"/>
</dbReference>
<dbReference type="AlphaFoldDB" id="A0AA41XMY6"/>
<dbReference type="NCBIfam" id="TIGR03919">
    <property type="entry name" value="T7SS_EccB"/>
    <property type="match status" value="1"/>
</dbReference>
<dbReference type="InterPro" id="IPR042485">
    <property type="entry name" value="T7SS_EccB_R3"/>
</dbReference>
<dbReference type="InterPro" id="IPR044857">
    <property type="entry name" value="T7SS_EccB_R1"/>
</dbReference>
<reference evidence="12" key="2">
    <citation type="journal article" date="2022" name="BMC Genomics">
        <title>Comparative genome analysis of mycobacteria focusing on tRNA and non-coding RNA.</title>
        <authorList>
            <person name="Behra P.R.K."/>
            <person name="Pettersson B.M.F."/>
            <person name="Ramesh M."/>
            <person name="Das S."/>
            <person name="Dasgupta S."/>
            <person name="Kirsebom L.A."/>
        </authorList>
    </citation>
    <scope>NUCLEOTIDE SEQUENCE</scope>
    <source>
        <strain evidence="12">CCUG 55640</strain>
    </source>
</reference>
<evidence type="ECO:0000256" key="2">
    <source>
        <dbReference type="ARBA" id="ARBA00008149"/>
    </source>
</evidence>
<protein>
    <submittedName>
        <fullName evidence="12">Type VII secretion protein EccB</fullName>
    </submittedName>
</protein>
<keyword evidence="8 11" id="KW-1133">Transmembrane helix</keyword>
<proteinExistence type="inferred from homology"/>
<feature type="transmembrane region" description="Helical" evidence="11">
    <location>
        <begin position="62"/>
        <end position="82"/>
    </location>
</feature>
<dbReference type="GO" id="GO:0005524">
    <property type="term" value="F:ATP binding"/>
    <property type="evidence" value="ECO:0007669"/>
    <property type="project" value="UniProtKB-KW"/>
</dbReference>
<dbReference type="GO" id="GO:0016787">
    <property type="term" value="F:hydrolase activity"/>
    <property type="evidence" value="ECO:0007669"/>
    <property type="project" value="UniProtKB-KW"/>
</dbReference>
<sequence length="477" mass="49149">MDHRTAADVRFNVNLRDRFHNLFGVTLDVGGYRFLLRRLECALLGLDLGEANALRRARAAPLALGCALAAATLAGCALLGVLRPHADLGQARIVIAQPSGALFVRVGDTWHPVLNLASARLIAAAPANPQPVRDADLGRTKRGPLLGIPGAPQLLGQPLSTDESAWTICDTHETGATTVIVGPTDGSTAQHLAPGHALLVAPPPGRPAYLLYDGQRAVVDLADTAVVRALRLEGRAPRPVAPSLLNAVPEAAPISVPRIRGAGDAAAGLPGFPVGSVLRVARGDADDYYVVLAAGVQRIGQVAADLLRSSDSRGTAQPVTVAADAIRTAKVVDTLPVASFPDRVPALDVGDIVCVTSKPAPSGNFGIALRTGGALPVPPGRAPVTLSQADGRGPALDGVYLPPGRSAYVRGNGRVGTRYLVTDTGVRFGVRDDDAARDLGLTPPIPGPWPVLATLPPGPELSRQNASAARDTVAGAP</sequence>
<dbReference type="Gene3D" id="3.30.2390.20">
    <property type="entry name" value="Type VII secretion system EccB, repeat 1 domain"/>
    <property type="match status" value="1"/>
</dbReference>
<dbReference type="Proteomes" id="UP001141650">
    <property type="component" value="Unassembled WGS sequence"/>
</dbReference>
<reference evidence="12" key="1">
    <citation type="submission" date="2020-07" db="EMBL/GenBank/DDBJ databases">
        <authorList>
            <person name="Pettersson B.M.F."/>
            <person name="Behra P.R.K."/>
            <person name="Ramesh M."/>
            <person name="Das S."/>
            <person name="Dasgupta S."/>
            <person name="Kirsebom L.A."/>
        </authorList>
    </citation>
    <scope>NUCLEOTIDE SEQUENCE</scope>
    <source>
        <strain evidence="12">CCUG 55640</strain>
    </source>
</reference>
<dbReference type="Gene3D" id="2.40.50.910">
    <property type="entry name" value="Type VII secretion system EccB, repeat 3 domain"/>
    <property type="match status" value="1"/>
</dbReference>
<evidence type="ECO:0000256" key="6">
    <source>
        <dbReference type="ARBA" id="ARBA00022801"/>
    </source>
</evidence>
<dbReference type="PANTHER" id="PTHR40765">
    <property type="entry name" value="ESX-2 SECRETION SYSTEM ATPASE ECCB2"/>
    <property type="match status" value="1"/>
</dbReference>
<evidence type="ECO:0000256" key="1">
    <source>
        <dbReference type="ARBA" id="ARBA00004162"/>
    </source>
</evidence>
<comment type="subcellular location">
    <subcellularLocation>
        <location evidence="1">Cell membrane</location>
        <topology evidence="1">Single-pass membrane protein</topology>
    </subcellularLocation>
</comment>
<feature type="region of interest" description="Disordered" evidence="10">
    <location>
        <begin position="446"/>
        <end position="477"/>
    </location>
</feature>
<organism evidence="12 13">
    <name type="scientific">Mycobacterium alsense</name>
    <dbReference type="NCBI Taxonomy" id="324058"/>
    <lineage>
        <taxon>Bacteria</taxon>
        <taxon>Bacillati</taxon>
        <taxon>Actinomycetota</taxon>
        <taxon>Actinomycetes</taxon>
        <taxon>Mycobacteriales</taxon>
        <taxon>Mycobacteriaceae</taxon>
        <taxon>Mycobacterium</taxon>
    </lineage>
</organism>
<keyword evidence="6" id="KW-0378">Hydrolase</keyword>
<keyword evidence="4 11" id="KW-0812">Transmembrane</keyword>
<evidence type="ECO:0000256" key="8">
    <source>
        <dbReference type="ARBA" id="ARBA00022989"/>
    </source>
</evidence>
<comment type="similarity">
    <text evidence="2">Belongs to the EccB family.</text>
</comment>
<name>A0AA41XMY6_9MYCO</name>
<dbReference type="InterPro" id="IPR007795">
    <property type="entry name" value="T7SS_EccB"/>
</dbReference>
<keyword evidence="3" id="KW-1003">Cell membrane</keyword>
<evidence type="ECO:0000256" key="3">
    <source>
        <dbReference type="ARBA" id="ARBA00022475"/>
    </source>
</evidence>
<dbReference type="Pfam" id="PF05108">
    <property type="entry name" value="T7SS_ESX1_EccB"/>
    <property type="match status" value="1"/>
</dbReference>
<evidence type="ECO:0000256" key="9">
    <source>
        <dbReference type="ARBA" id="ARBA00023136"/>
    </source>
</evidence>
<keyword evidence="5" id="KW-0547">Nucleotide-binding</keyword>
<accession>A0AA41XMY6</accession>
<evidence type="ECO:0000313" key="13">
    <source>
        <dbReference type="Proteomes" id="UP001141650"/>
    </source>
</evidence>
<evidence type="ECO:0000256" key="11">
    <source>
        <dbReference type="SAM" id="Phobius"/>
    </source>
</evidence>
<dbReference type="PANTHER" id="PTHR40765:SF2">
    <property type="entry name" value="ESX-2 SECRETION SYSTEM ATPASE ECCB2"/>
    <property type="match status" value="1"/>
</dbReference>
<dbReference type="EMBL" id="JACKVH010000012">
    <property type="protein sequence ID" value="MCV7378890.1"/>
    <property type="molecule type" value="Genomic_DNA"/>
</dbReference>
<evidence type="ECO:0000256" key="4">
    <source>
        <dbReference type="ARBA" id="ARBA00022692"/>
    </source>
</evidence>
<evidence type="ECO:0000256" key="10">
    <source>
        <dbReference type="SAM" id="MobiDB-lite"/>
    </source>
</evidence>
<keyword evidence="9 11" id="KW-0472">Membrane</keyword>
<comment type="caution">
    <text evidence="12">The sequence shown here is derived from an EMBL/GenBank/DDBJ whole genome shotgun (WGS) entry which is preliminary data.</text>
</comment>
<dbReference type="GO" id="GO:0005886">
    <property type="term" value="C:plasma membrane"/>
    <property type="evidence" value="ECO:0007669"/>
    <property type="project" value="UniProtKB-SubCell"/>
</dbReference>
<evidence type="ECO:0000313" key="12">
    <source>
        <dbReference type="EMBL" id="MCV7378890.1"/>
    </source>
</evidence>
<keyword evidence="7" id="KW-0067">ATP-binding</keyword>
<evidence type="ECO:0000256" key="7">
    <source>
        <dbReference type="ARBA" id="ARBA00022840"/>
    </source>
</evidence>
<evidence type="ECO:0000256" key="5">
    <source>
        <dbReference type="ARBA" id="ARBA00022741"/>
    </source>
</evidence>
<gene>
    <name evidence="12" type="primary">eccB</name>
    <name evidence="12" type="ORF">H7K38_09505</name>
</gene>